<evidence type="ECO:0000313" key="2">
    <source>
        <dbReference type="EMBL" id="CAB5010950.1"/>
    </source>
</evidence>
<dbReference type="EMBL" id="CAFBPG010000044">
    <property type="protein sequence ID" value="CAB5010950.1"/>
    <property type="molecule type" value="Genomic_DNA"/>
</dbReference>
<sequence>MSFTSVDFPEPLTPVTATKALSGIATSISFRLFSFAPLTTNWRLGSIARLFAGIGIDFLPDRYAPVMDSFESIRD</sequence>
<protein>
    <submittedName>
        <fullName evidence="2">Unannotated protein</fullName>
    </submittedName>
</protein>
<dbReference type="AlphaFoldDB" id="A0A6J7PZF5"/>
<evidence type="ECO:0000313" key="1">
    <source>
        <dbReference type="EMBL" id="CAB4659202.1"/>
    </source>
</evidence>
<proteinExistence type="predicted"/>
<organism evidence="2">
    <name type="scientific">freshwater metagenome</name>
    <dbReference type="NCBI Taxonomy" id="449393"/>
    <lineage>
        <taxon>unclassified sequences</taxon>
        <taxon>metagenomes</taxon>
        <taxon>ecological metagenomes</taxon>
    </lineage>
</organism>
<gene>
    <name evidence="1" type="ORF">UFOPK2288_00318</name>
    <name evidence="2" type="ORF">UFOPK4074_00633</name>
</gene>
<dbReference type="EMBL" id="CAEZWS010000010">
    <property type="protein sequence ID" value="CAB4659202.1"/>
    <property type="molecule type" value="Genomic_DNA"/>
</dbReference>
<name>A0A6J7PZF5_9ZZZZ</name>
<accession>A0A6J7PZF5</accession>
<reference evidence="2" key="1">
    <citation type="submission" date="2020-05" db="EMBL/GenBank/DDBJ databases">
        <authorList>
            <person name="Chiriac C."/>
            <person name="Salcher M."/>
            <person name="Ghai R."/>
            <person name="Kavagutti S V."/>
        </authorList>
    </citation>
    <scope>NUCLEOTIDE SEQUENCE</scope>
</reference>